<protein>
    <recommendedName>
        <fullName evidence="1">Smr domain-containing protein</fullName>
    </recommendedName>
</protein>
<feature type="domain" description="Smr" evidence="1">
    <location>
        <begin position="278"/>
        <end position="340"/>
    </location>
</feature>
<gene>
    <name evidence="2" type="ORF">D3H65_13665</name>
</gene>
<dbReference type="KEGG" id="pseg:D3H65_13665"/>
<dbReference type="Pfam" id="PF01713">
    <property type="entry name" value="Smr"/>
    <property type="match status" value="1"/>
</dbReference>
<dbReference type="Proteomes" id="UP000263900">
    <property type="component" value="Chromosome"/>
</dbReference>
<reference evidence="2 3" key="1">
    <citation type="submission" date="2018-09" db="EMBL/GenBank/DDBJ databases">
        <title>Genome sequencing of strain 6GH32-13.</title>
        <authorList>
            <person name="Weon H.-Y."/>
            <person name="Heo J."/>
            <person name="Kwon S.-W."/>
        </authorList>
    </citation>
    <scope>NUCLEOTIDE SEQUENCE [LARGE SCALE GENOMIC DNA]</scope>
    <source>
        <strain evidence="2 3">5GH32-13</strain>
    </source>
</reference>
<keyword evidence="3" id="KW-1185">Reference proteome</keyword>
<dbReference type="OrthoDB" id="1524810at2"/>
<dbReference type="AlphaFoldDB" id="A0A3B7MMK8"/>
<proteinExistence type="predicted"/>
<name>A0A3B7MMK8_9BACT</name>
<dbReference type="EMBL" id="CP032157">
    <property type="protein sequence ID" value="AXY74967.1"/>
    <property type="molecule type" value="Genomic_DNA"/>
</dbReference>
<dbReference type="InterPro" id="IPR036063">
    <property type="entry name" value="Smr_dom_sf"/>
</dbReference>
<evidence type="ECO:0000313" key="2">
    <source>
        <dbReference type="EMBL" id="AXY74967.1"/>
    </source>
</evidence>
<evidence type="ECO:0000259" key="1">
    <source>
        <dbReference type="Pfam" id="PF01713"/>
    </source>
</evidence>
<dbReference type="InterPro" id="IPR002625">
    <property type="entry name" value="Smr_dom"/>
</dbReference>
<sequence length="342" mass="40123">MKFQIGDKVVVLHSNDDGEVVDIINEKMVMVDVRGVKFPAYTDQLDFPYFKRFTEKKLFPDKKEKKEKKFIDDLPREKKVIKDKVVDGVWLTFIPIMVPDEFGDDVVEELKVHLINRTQTGYKFTYKLNYFGDSSFDLINQIHPFEDFYLHDVPFENLNDSPNFSFEFSLVTPDKNKAEYYEASLKLKPKQVFARIEELKKKGEATFSYKLFDTYPPRVEDPGMDMSVLTSKGYKVYEASQTRQHLEPAKNEIDLHIEKLTPDPDALDNLEKLDLQLRTFEKYLDLAILHHKPAFIAIHGVGSGKLRDEIHEILRLRKEVKSFFNKYHPAYGYGATEIYFQY</sequence>
<accession>A0A3B7MMK8</accession>
<dbReference type="RefSeq" id="WP_119050850.1">
    <property type="nucleotide sequence ID" value="NZ_CP032157.1"/>
</dbReference>
<organism evidence="2 3">
    <name type="scientific">Paraflavitalea soli</name>
    <dbReference type="NCBI Taxonomy" id="2315862"/>
    <lineage>
        <taxon>Bacteria</taxon>
        <taxon>Pseudomonadati</taxon>
        <taxon>Bacteroidota</taxon>
        <taxon>Chitinophagia</taxon>
        <taxon>Chitinophagales</taxon>
        <taxon>Chitinophagaceae</taxon>
        <taxon>Paraflavitalea</taxon>
    </lineage>
</organism>
<evidence type="ECO:0000313" key="3">
    <source>
        <dbReference type="Proteomes" id="UP000263900"/>
    </source>
</evidence>
<dbReference type="Gene3D" id="3.30.1370.110">
    <property type="match status" value="1"/>
</dbReference>